<dbReference type="InterPro" id="IPR036457">
    <property type="entry name" value="PPM-type-like_dom_sf"/>
</dbReference>
<proteinExistence type="predicted"/>
<dbReference type="PANTHER" id="PTHR47992">
    <property type="entry name" value="PROTEIN PHOSPHATASE"/>
    <property type="match status" value="1"/>
</dbReference>
<dbReference type="InterPro" id="IPR001932">
    <property type="entry name" value="PPM-type_phosphatase-like_dom"/>
</dbReference>
<dbReference type="SUPFAM" id="SSF81606">
    <property type="entry name" value="PP2C-like"/>
    <property type="match status" value="1"/>
</dbReference>
<feature type="region of interest" description="Disordered" evidence="1">
    <location>
        <begin position="239"/>
        <end position="267"/>
    </location>
</feature>
<gene>
    <name evidence="3" type="ORF">FE251_05590</name>
</gene>
<sequence length="267" mass="28170">MQIHWGVATDTGGRRQANEDAVLAEPPVFAVADGMGGHARGDMASRHAVAELAGLARTEGPVRPEDVVAALRRAGERIRAEMAGTDAVAGTTVAGAVLTEQDGEPFWLVFNVGDSRVYRCTQEDIEQVSVDHSLVQEMVDLGTISADEARHHPQRNVITRAVGTGPVPDVDFWMLRVGGPDQLVLCSDGLFGELADAEIHDVVAAAGHPQEAAATLLDRAVQGGGANDNVSVVVVSARGEDLETTERREECAEQGSTLPRADAGVNR</sequence>
<accession>A0ABX5VKD4</accession>
<dbReference type="Gene3D" id="3.60.40.10">
    <property type="entry name" value="PPM-type phosphatase domain"/>
    <property type="match status" value="1"/>
</dbReference>
<dbReference type="Pfam" id="PF13672">
    <property type="entry name" value="PP2C_2"/>
    <property type="match status" value="1"/>
</dbReference>
<dbReference type="PROSITE" id="PS51746">
    <property type="entry name" value="PPM_2"/>
    <property type="match status" value="1"/>
</dbReference>
<dbReference type="Proteomes" id="UP000313948">
    <property type="component" value="Chromosome"/>
</dbReference>
<dbReference type="SMART" id="SM00332">
    <property type="entry name" value="PP2Cc"/>
    <property type="match status" value="1"/>
</dbReference>
<organism evidence="3 4">
    <name type="scientific">Georgenia wutianyii</name>
    <dbReference type="NCBI Taxonomy" id="2585135"/>
    <lineage>
        <taxon>Bacteria</taxon>
        <taxon>Bacillati</taxon>
        <taxon>Actinomycetota</taxon>
        <taxon>Actinomycetes</taxon>
        <taxon>Micrococcales</taxon>
        <taxon>Bogoriellaceae</taxon>
        <taxon>Georgenia</taxon>
    </lineage>
</organism>
<protein>
    <submittedName>
        <fullName evidence="3">Serine/threonine-protein phosphatase</fullName>
    </submittedName>
</protein>
<name>A0ABX5VKD4_9MICO</name>
<dbReference type="InterPro" id="IPR015655">
    <property type="entry name" value="PP2C"/>
</dbReference>
<dbReference type="EMBL" id="CP040899">
    <property type="protein sequence ID" value="QDB78904.1"/>
    <property type="molecule type" value="Genomic_DNA"/>
</dbReference>
<feature type="compositionally biased region" description="Basic and acidic residues" evidence="1">
    <location>
        <begin position="239"/>
        <end position="251"/>
    </location>
</feature>
<evidence type="ECO:0000313" key="4">
    <source>
        <dbReference type="Proteomes" id="UP000313948"/>
    </source>
</evidence>
<keyword evidence="4" id="KW-1185">Reference proteome</keyword>
<dbReference type="SMART" id="SM00331">
    <property type="entry name" value="PP2C_SIG"/>
    <property type="match status" value="1"/>
</dbReference>
<evidence type="ECO:0000313" key="3">
    <source>
        <dbReference type="EMBL" id="QDB78904.1"/>
    </source>
</evidence>
<reference evidence="3 4" key="1">
    <citation type="submission" date="2019-05" db="EMBL/GenBank/DDBJ databases">
        <title>Georgenia *** sp. nov., and Georgenia *** sp. nov., isolated from the intestinal contents of plateau pika (Ochotona curzoniae) in the Qinghai-Tibet plateau of China.</title>
        <authorList>
            <person name="Tian Z."/>
        </authorList>
    </citation>
    <scope>NUCLEOTIDE SEQUENCE [LARGE SCALE GENOMIC DNA]</scope>
    <source>
        <strain evidence="3 4">Z294</strain>
    </source>
</reference>
<feature type="domain" description="PPM-type phosphatase" evidence="2">
    <location>
        <begin position="4"/>
        <end position="237"/>
    </location>
</feature>
<dbReference type="CDD" id="cd00143">
    <property type="entry name" value="PP2Cc"/>
    <property type="match status" value="1"/>
</dbReference>
<dbReference type="RefSeq" id="WP_139948209.1">
    <property type="nucleotide sequence ID" value="NZ_CP040899.1"/>
</dbReference>
<evidence type="ECO:0000259" key="2">
    <source>
        <dbReference type="PROSITE" id="PS51746"/>
    </source>
</evidence>
<evidence type="ECO:0000256" key="1">
    <source>
        <dbReference type="SAM" id="MobiDB-lite"/>
    </source>
</evidence>